<evidence type="ECO:0000256" key="5">
    <source>
        <dbReference type="ARBA" id="ARBA00022597"/>
    </source>
</evidence>
<feature type="transmembrane region" description="Helical" evidence="11">
    <location>
        <begin position="334"/>
        <end position="358"/>
    </location>
</feature>
<feature type="transmembrane region" description="Helical" evidence="11">
    <location>
        <begin position="258"/>
        <end position="276"/>
    </location>
</feature>
<keyword evidence="4" id="KW-0597">Phosphoprotein</keyword>
<feature type="transmembrane region" description="Helical" evidence="11">
    <location>
        <begin position="394"/>
        <end position="414"/>
    </location>
</feature>
<evidence type="ECO:0000256" key="6">
    <source>
        <dbReference type="ARBA" id="ARBA00022679"/>
    </source>
</evidence>
<keyword evidence="3" id="KW-1003">Cell membrane</keyword>
<feature type="domain" description="PTS EIIB type-2" evidence="13">
    <location>
        <begin position="6"/>
        <end position="101"/>
    </location>
</feature>
<reference evidence="15 16" key="1">
    <citation type="submission" date="2016-10" db="EMBL/GenBank/DDBJ databases">
        <authorList>
            <person name="de Groot N.N."/>
        </authorList>
    </citation>
    <scope>NUCLEOTIDE SEQUENCE [LARGE SCALE GENOMIC DNA]</scope>
    <source>
        <strain evidence="15 16">M79</strain>
    </source>
</reference>
<dbReference type="PROSITE" id="PS51099">
    <property type="entry name" value="PTS_EIIB_TYPE_2"/>
    <property type="match status" value="1"/>
</dbReference>
<evidence type="ECO:0000313" key="16">
    <source>
        <dbReference type="Proteomes" id="UP000181969"/>
    </source>
</evidence>
<feature type="domain" description="PTS EIIA type-2" evidence="12">
    <location>
        <begin position="480"/>
        <end position="625"/>
    </location>
</feature>
<dbReference type="EMBL" id="FOTJ01000012">
    <property type="protein sequence ID" value="SFL48223.1"/>
    <property type="molecule type" value="Genomic_DNA"/>
</dbReference>
<dbReference type="InterPro" id="IPR002178">
    <property type="entry name" value="PTS_EIIA_type-2_dom"/>
</dbReference>
<dbReference type="CDD" id="cd00211">
    <property type="entry name" value="PTS_IIA_fru"/>
    <property type="match status" value="1"/>
</dbReference>
<evidence type="ECO:0000259" key="12">
    <source>
        <dbReference type="PROSITE" id="PS51094"/>
    </source>
</evidence>
<dbReference type="SUPFAM" id="SSF55804">
    <property type="entry name" value="Phoshotransferase/anion transport protein"/>
    <property type="match status" value="1"/>
</dbReference>
<dbReference type="InterPro" id="IPR003352">
    <property type="entry name" value="PTS_EIIC"/>
</dbReference>
<dbReference type="InterPro" id="IPR004715">
    <property type="entry name" value="PTS_IIA_fruc"/>
</dbReference>
<evidence type="ECO:0000259" key="14">
    <source>
        <dbReference type="PROSITE" id="PS51104"/>
    </source>
</evidence>
<sequence>MGNYKIIAATGCPTGIAHTFMAQEALEAAAKKAGVSIKVETHGQIGVENELANEDIRHAEAVIIAADKDVHAERFAGKRVIEVSVSAGIKEADHLIKDALAGKGKIKDGTMTMENSSTAPDVSKIGHSIYKNLMNGVSHMLPFVVAGGVLIAISFAVWGIHSAEPDHATYNATAAMIKDIGGQAMGMMVPILSAFIAESIAKRPALVAGLIGGIVANAGGAGFLGGILSGFLAGYLILFLQKLLRKMPKSLDGLKAVFILPVLGVAIVGIAMYLLAAPMEAINQAMMNFLAGFENSNPIVLGLIVGSMCAFDMGGPVNKAAYVTGTALLAQGNYSFMAGVSAACIAPPLITSIATLVFRKYYNTEERNAGIVNLILGSTHITEGAIPFAAKNPLIILSIFMVGSSIASILTYLFGVKVPAPHGGFLVLPVVTGAFQWVLSILLGSAVGGILLGIYQKRRWEKEKRENKELATEAILAPAAFLSENDVFLHQTFNTRDEMFDFLAEKTIQRGIATDKEEIKEKLVARELEGTTGMMDGFAIPHAKSSNINKASVIIVKNEKGIAWDSLDGQPITFIIGLFIPEHQKGTTHLQLLSSVAKMLMIPAVIDQLKAADSQAEIVSIINQKLVENSDEASEGLAYAGV</sequence>
<dbReference type="NCBIfam" id="TIGR00829">
    <property type="entry name" value="FRU"/>
    <property type="match status" value="1"/>
</dbReference>
<keyword evidence="6" id="KW-0808">Transferase</keyword>
<evidence type="ECO:0000256" key="11">
    <source>
        <dbReference type="SAM" id="Phobius"/>
    </source>
</evidence>
<dbReference type="PANTHER" id="PTHR30505:SF28">
    <property type="entry name" value="PTS SYSTEM 2-O-ALPHA-MANNOSYL-D-GLYCERATE-SPECIFIC EIIABC COMPONENT"/>
    <property type="match status" value="1"/>
</dbReference>
<keyword evidence="7" id="KW-0598">Phosphotransferase system</keyword>
<dbReference type="GO" id="GO:0005886">
    <property type="term" value="C:plasma membrane"/>
    <property type="evidence" value="ECO:0007669"/>
    <property type="project" value="UniProtKB-SubCell"/>
</dbReference>
<protein>
    <submittedName>
        <fullName evidence="15">PTS system, fructose-specific IIC component</fullName>
    </submittedName>
</protein>
<dbReference type="GO" id="GO:0022877">
    <property type="term" value="F:protein-N(PI)-phosphohistidine-fructose phosphotransferase system transporter activity"/>
    <property type="evidence" value="ECO:0007669"/>
    <property type="project" value="InterPro"/>
</dbReference>
<dbReference type="PROSITE" id="PS51094">
    <property type="entry name" value="PTS_EIIA_TYPE_2"/>
    <property type="match status" value="1"/>
</dbReference>
<keyword evidence="5" id="KW-0762">Sugar transport</keyword>
<dbReference type="Pfam" id="PF02378">
    <property type="entry name" value="PTS_EIIC"/>
    <property type="match status" value="1"/>
</dbReference>
<dbReference type="NCBIfam" id="TIGR00848">
    <property type="entry name" value="fruA"/>
    <property type="match status" value="1"/>
</dbReference>
<feature type="transmembrane region" description="Helical" evidence="11">
    <location>
        <begin position="180"/>
        <end position="198"/>
    </location>
</feature>
<evidence type="ECO:0000256" key="7">
    <source>
        <dbReference type="ARBA" id="ARBA00022683"/>
    </source>
</evidence>
<gene>
    <name evidence="15" type="ORF">SAMN05216438_11225</name>
</gene>
<feature type="domain" description="PTS EIIC type-2" evidence="14">
    <location>
        <begin position="129"/>
        <end position="458"/>
    </location>
</feature>
<comment type="subcellular location">
    <subcellularLocation>
        <location evidence="1">Cell inner membrane</location>
        <topology evidence="1">Multi-pass membrane protein</topology>
    </subcellularLocation>
</comment>
<dbReference type="FunFam" id="3.40.50.2300:FF:000014">
    <property type="entry name" value="PTS system fructose-like transporter subunit IIB"/>
    <property type="match status" value="1"/>
</dbReference>
<feature type="transmembrane region" description="Helical" evidence="11">
    <location>
        <begin position="297"/>
        <end position="314"/>
    </location>
</feature>
<evidence type="ECO:0000256" key="3">
    <source>
        <dbReference type="ARBA" id="ARBA00022475"/>
    </source>
</evidence>
<dbReference type="NCBIfam" id="TIGR01427">
    <property type="entry name" value="PTS_IIC_fructo"/>
    <property type="match status" value="1"/>
</dbReference>
<dbReference type="Proteomes" id="UP000181969">
    <property type="component" value="Unassembled WGS sequence"/>
</dbReference>
<dbReference type="PROSITE" id="PS51104">
    <property type="entry name" value="PTS_EIIC_TYPE_2"/>
    <property type="match status" value="1"/>
</dbReference>
<name>A0A1I4I2T6_9LACT</name>
<dbReference type="InterPro" id="IPR036095">
    <property type="entry name" value="PTS_EIIB-like_sf"/>
</dbReference>
<evidence type="ECO:0000313" key="15">
    <source>
        <dbReference type="EMBL" id="SFL48223.1"/>
    </source>
</evidence>
<dbReference type="AlphaFoldDB" id="A0A1I4I2T6"/>
<dbReference type="Gene3D" id="3.40.930.10">
    <property type="entry name" value="Mannitol-specific EII, Chain A"/>
    <property type="match status" value="1"/>
</dbReference>
<evidence type="ECO:0000256" key="1">
    <source>
        <dbReference type="ARBA" id="ARBA00004429"/>
    </source>
</evidence>
<dbReference type="InterPro" id="IPR013014">
    <property type="entry name" value="PTS_EIIC_2"/>
</dbReference>
<dbReference type="InterPro" id="IPR013011">
    <property type="entry name" value="PTS_EIIB_2"/>
</dbReference>
<keyword evidence="10 11" id="KW-0472">Membrane</keyword>
<organism evidence="15 16">
    <name type="scientific">Lactococcus garvieae</name>
    <dbReference type="NCBI Taxonomy" id="1363"/>
    <lineage>
        <taxon>Bacteria</taxon>
        <taxon>Bacillati</taxon>
        <taxon>Bacillota</taxon>
        <taxon>Bacilli</taxon>
        <taxon>Lactobacillales</taxon>
        <taxon>Streptococcaceae</taxon>
        <taxon>Lactococcus</taxon>
    </lineage>
</organism>
<feature type="transmembrane region" description="Helical" evidence="11">
    <location>
        <begin position="140"/>
        <end position="160"/>
    </location>
</feature>
<dbReference type="SUPFAM" id="SSF52794">
    <property type="entry name" value="PTS system IIB component-like"/>
    <property type="match status" value="1"/>
</dbReference>
<dbReference type="PANTHER" id="PTHR30505">
    <property type="entry name" value="FRUCTOSE-LIKE PERMEASE"/>
    <property type="match status" value="1"/>
</dbReference>
<feature type="transmembrane region" description="Helical" evidence="11">
    <location>
        <begin position="205"/>
        <end position="238"/>
    </location>
</feature>
<evidence type="ECO:0000256" key="10">
    <source>
        <dbReference type="ARBA" id="ARBA00023136"/>
    </source>
</evidence>
<dbReference type="InterPro" id="IPR006327">
    <property type="entry name" value="PTS_IIC_fruc"/>
</dbReference>
<dbReference type="GO" id="GO:0009401">
    <property type="term" value="P:phosphoenolpyruvate-dependent sugar phosphotransferase system"/>
    <property type="evidence" value="ECO:0007669"/>
    <property type="project" value="UniProtKB-KW"/>
</dbReference>
<evidence type="ECO:0000256" key="2">
    <source>
        <dbReference type="ARBA" id="ARBA00022448"/>
    </source>
</evidence>
<keyword evidence="2" id="KW-0813">Transport</keyword>
<dbReference type="Pfam" id="PF02302">
    <property type="entry name" value="PTS_IIB"/>
    <property type="match status" value="1"/>
</dbReference>
<dbReference type="GO" id="GO:0005351">
    <property type="term" value="F:carbohydrate:proton symporter activity"/>
    <property type="evidence" value="ECO:0007669"/>
    <property type="project" value="InterPro"/>
</dbReference>
<dbReference type="Pfam" id="PF00359">
    <property type="entry name" value="PTS_EIIA_2"/>
    <property type="match status" value="1"/>
</dbReference>
<dbReference type="CDD" id="cd05569">
    <property type="entry name" value="PTS_IIB_fructose"/>
    <property type="match status" value="1"/>
</dbReference>
<dbReference type="InterPro" id="IPR016152">
    <property type="entry name" value="PTrfase/Anion_transptr"/>
</dbReference>
<proteinExistence type="predicted"/>
<evidence type="ECO:0000256" key="9">
    <source>
        <dbReference type="ARBA" id="ARBA00022989"/>
    </source>
</evidence>
<accession>A0A1I4I2T6</accession>
<dbReference type="InterPro" id="IPR050864">
    <property type="entry name" value="Bacterial_PTS_Sugar_Transport"/>
</dbReference>
<dbReference type="InterPro" id="IPR003501">
    <property type="entry name" value="PTS_EIIB_2/3"/>
</dbReference>
<keyword evidence="9 11" id="KW-1133">Transmembrane helix</keyword>
<evidence type="ECO:0000256" key="8">
    <source>
        <dbReference type="ARBA" id="ARBA00022692"/>
    </source>
</evidence>
<dbReference type="GO" id="GO:0090563">
    <property type="term" value="F:protein-phosphocysteine-sugar phosphotransferase activity"/>
    <property type="evidence" value="ECO:0007669"/>
    <property type="project" value="TreeGrafter"/>
</dbReference>
<feature type="transmembrane region" description="Helical" evidence="11">
    <location>
        <begin position="434"/>
        <end position="455"/>
    </location>
</feature>
<dbReference type="InterPro" id="IPR003353">
    <property type="entry name" value="PTS_IIB_fruc"/>
</dbReference>
<evidence type="ECO:0000259" key="13">
    <source>
        <dbReference type="PROSITE" id="PS51099"/>
    </source>
</evidence>
<evidence type="ECO:0000256" key="4">
    <source>
        <dbReference type="ARBA" id="ARBA00022553"/>
    </source>
</evidence>
<dbReference type="Gene3D" id="3.40.50.2300">
    <property type="match status" value="1"/>
</dbReference>
<keyword evidence="8 11" id="KW-0812">Transmembrane</keyword>
<dbReference type="OrthoDB" id="9782569at2"/>